<keyword evidence="5 8" id="KW-0687">Ribonucleoprotein</keyword>
<keyword evidence="3 8" id="KW-0694">RNA-binding</keyword>
<evidence type="ECO:0000259" key="10">
    <source>
        <dbReference type="Pfam" id="PF00347"/>
    </source>
</evidence>
<dbReference type="HAMAP" id="MF_01365_B">
    <property type="entry name" value="Ribosomal_uL6_B"/>
    <property type="match status" value="1"/>
</dbReference>
<feature type="domain" description="Large ribosomal subunit protein uL6 alpha-beta" evidence="10">
    <location>
        <begin position="92"/>
        <end position="165"/>
    </location>
</feature>
<keyword evidence="11" id="KW-0150">Chloroplast</keyword>
<sequence>MSRIGKQLIRIPSGVNIKLTEKNILVKGPKGEIERSIPSCLSVVEKEDNSLQVLRKNEDISSREMHGLFRSLVSNMVIGTSKGFTKILELKGVGYKANIDKKALNLALGFSHPVRIEAPPGIELSVENNTIIKINGIEKEKVGLIAQQIRSIKPPEPYKGKGILYKAEVIQLKVGKSSK</sequence>
<geneLocation type="chloroplast" evidence="11"/>
<dbReference type="GO" id="GO:0019843">
    <property type="term" value="F:rRNA binding"/>
    <property type="evidence" value="ECO:0007669"/>
    <property type="project" value="UniProtKB-UniRule"/>
</dbReference>
<dbReference type="AlphaFoldDB" id="A0A1D8RDP6"/>
<dbReference type="InterPro" id="IPR020040">
    <property type="entry name" value="Ribosomal_uL6_a/b-dom"/>
</dbReference>
<evidence type="ECO:0000256" key="6">
    <source>
        <dbReference type="ARBA" id="ARBA00055700"/>
    </source>
</evidence>
<dbReference type="FunFam" id="3.90.930.12:FF:000001">
    <property type="entry name" value="50S ribosomal protein L6"/>
    <property type="match status" value="1"/>
</dbReference>
<dbReference type="PANTHER" id="PTHR11655:SF14">
    <property type="entry name" value="LARGE RIBOSOMAL SUBUNIT PROTEIN UL6M"/>
    <property type="match status" value="1"/>
</dbReference>
<dbReference type="InterPro" id="IPR036789">
    <property type="entry name" value="Ribosomal_uL6-like_a/b-dom_sf"/>
</dbReference>
<comment type="subcellular location">
    <subcellularLocation>
        <location evidence="8">Plastid</location>
        <location evidence="8">Chloroplast</location>
    </subcellularLocation>
</comment>
<evidence type="ECO:0000256" key="8">
    <source>
        <dbReference type="HAMAP-Rule" id="MF_01365"/>
    </source>
</evidence>
<comment type="subunit">
    <text evidence="8">Part of the 50S ribosomal subunit.</text>
</comment>
<dbReference type="InterPro" id="IPR000702">
    <property type="entry name" value="Ribosomal_uL6-like"/>
</dbReference>
<comment type="function">
    <text evidence="6 8">Binds 23S rRNA.</text>
</comment>
<evidence type="ECO:0000256" key="7">
    <source>
        <dbReference type="ARBA" id="ARBA00069413"/>
    </source>
</evidence>
<keyword evidence="4 8" id="KW-0689">Ribosomal protein</keyword>
<reference evidence="11" key="1">
    <citation type="submission" date="2016-09" db="EMBL/GenBank/DDBJ databases">
        <title>The plastid genome of some eustigmatophyte algae harbours a bacteria-derived six-gene cluster for biosynthesis of a novel secondary metabolite.</title>
        <authorList>
            <person name="Yurchenko T."/>
            <person name="Sevcikova T."/>
            <person name="Strnad H."/>
            <person name="Butenko A."/>
            <person name="Elias M."/>
        </authorList>
    </citation>
    <scope>NUCLEOTIDE SEQUENCE</scope>
</reference>
<keyword evidence="2 8" id="KW-0699">rRNA-binding</keyword>
<dbReference type="PIRSF" id="PIRSF002162">
    <property type="entry name" value="Ribosomal_L6"/>
    <property type="match status" value="1"/>
</dbReference>
<dbReference type="Pfam" id="PF00347">
    <property type="entry name" value="Ribosomal_L6"/>
    <property type="match status" value="2"/>
</dbReference>
<evidence type="ECO:0000256" key="9">
    <source>
        <dbReference type="RuleBase" id="RU003869"/>
    </source>
</evidence>
<dbReference type="GO" id="GO:0005840">
    <property type="term" value="C:ribosome"/>
    <property type="evidence" value="ECO:0007669"/>
    <property type="project" value="UniProtKB-KW"/>
</dbReference>
<dbReference type="GO" id="GO:0003735">
    <property type="term" value="F:structural constituent of ribosome"/>
    <property type="evidence" value="ECO:0007669"/>
    <property type="project" value="InterPro"/>
</dbReference>
<protein>
    <recommendedName>
        <fullName evidence="7 8">Large ribosomal subunit protein uL6c</fullName>
    </recommendedName>
</protein>
<dbReference type="InterPro" id="IPR002358">
    <property type="entry name" value="Ribosomal_uL6_CS"/>
</dbReference>
<evidence type="ECO:0000256" key="2">
    <source>
        <dbReference type="ARBA" id="ARBA00022730"/>
    </source>
</evidence>
<dbReference type="SUPFAM" id="SSF56053">
    <property type="entry name" value="Ribosomal protein L6"/>
    <property type="match status" value="2"/>
</dbReference>
<organism evidence="11">
    <name type="scientific">Vischeria sp. CAUP Q 202</name>
    <dbReference type="NCBI Taxonomy" id="1805947"/>
    <lineage>
        <taxon>Eukaryota</taxon>
        <taxon>Sar</taxon>
        <taxon>Stramenopiles</taxon>
        <taxon>Ochrophyta</taxon>
        <taxon>Eustigmatophyceae</taxon>
        <taxon>Eustigmatales</taxon>
        <taxon>Chlorobotryaceae</taxon>
        <taxon>Vischeria</taxon>
    </lineage>
</organism>
<dbReference type="GO" id="GO:0006412">
    <property type="term" value="P:translation"/>
    <property type="evidence" value="ECO:0007669"/>
    <property type="project" value="UniProtKB-UniRule"/>
</dbReference>
<evidence type="ECO:0000256" key="3">
    <source>
        <dbReference type="ARBA" id="ARBA00022884"/>
    </source>
</evidence>
<evidence type="ECO:0000256" key="4">
    <source>
        <dbReference type="ARBA" id="ARBA00022980"/>
    </source>
</evidence>
<keyword evidence="11" id="KW-0934">Plastid</keyword>
<evidence type="ECO:0000256" key="5">
    <source>
        <dbReference type="ARBA" id="ARBA00023274"/>
    </source>
</evidence>
<evidence type="ECO:0000313" key="11">
    <source>
        <dbReference type="EMBL" id="AOW70846.1"/>
    </source>
</evidence>
<proteinExistence type="inferred from homology"/>
<dbReference type="FunFam" id="3.90.930.12:FF:000002">
    <property type="entry name" value="50S ribosomal protein L6"/>
    <property type="match status" value="1"/>
</dbReference>
<dbReference type="PROSITE" id="PS00525">
    <property type="entry name" value="RIBOSOMAL_L6_1"/>
    <property type="match status" value="1"/>
</dbReference>
<dbReference type="GO" id="GO:0009507">
    <property type="term" value="C:chloroplast"/>
    <property type="evidence" value="ECO:0007669"/>
    <property type="project" value="UniProtKB-SubCell"/>
</dbReference>
<name>A0A1D8RDP6_9STRA</name>
<evidence type="ECO:0000256" key="1">
    <source>
        <dbReference type="ARBA" id="ARBA00009356"/>
    </source>
</evidence>
<feature type="domain" description="Large ribosomal subunit protein uL6 alpha-beta" evidence="10">
    <location>
        <begin position="11"/>
        <end position="83"/>
    </location>
</feature>
<dbReference type="InterPro" id="IPR019906">
    <property type="entry name" value="Ribosomal_uL6_bac-type"/>
</dbReference>
<dbReference type="NCBIfam" id="TIGR03654">
    <property type="entry name" value="L6_bact"/>
    <property type="match status" value="1"/>
</dbReference>
<comment type="similarity">
    <text evidence="1 8 9">Belongs to the universal ribosomal protein uL6 family.</text>
</comment>
<dbReference type="EMBL" id="KX839261">
    <property type="protein sequence ID" value="AOW70846.1"/>
    <property type="molecule type" value="Genomic_DNA"/>
</dbReference>
<dbReference type="PRINTS" id="PR00059">
    <property type="entry name" value="RIBOSOMALL6"/>
</dbReference>
<dbReference type="GO" id="GO:1990904">
    <property type="term" value="C:ribonucleoprotein complex"/>
    <property type="evidence" value="ECO:0007669"/>
    <property type="project" value="UniProtKB-KW"/>
</dbReference>
<dbReference type="PANTHER" id="PTHR11655">
    <property type="entry name" value="60S/50S RIBOSOMAL PROTEIN L6/L9"/>
    <property type="match status" value="1"/>
</dbReference>
<accession>A0A1D8RDP6</accession>
<dbReference type="Gene3D" id="3.90.930.12">
    <property type="entry name" value="Ribosomal protein L6, alpha-beta domain"/>
    <property type="match status" value="2"/>
</dbReference>
<gene>
    <name evidence="8 11" type="primary">rpl6</name>
</gene>